<dbReference type="EMBL" id="CATQJL010000326">
    <property type="protein sequence ID" value="CAJ0609010.1"/>
    <property type="molecule type" value="Genomic_DNA"/>
</dbReference>
<sequence>NQPPFVCCLKHFKNLCHPLRLPRPHEVVLVSSVPGSLDVFKGPPNYCTVITIQSVIDRSTAICRQSSYQPLRTTIHNRSIYILLLFRLDSTDKKSSYR</sequence>
<dbReference type="AlphaFoldDB" id="A0AA36HDX1"/>
<comment type="caution">
    <text evidence="1">The sequence shown here is derived from an EMBL/GenBank/DDBJ whole genome shotgun (WGS) entry which is preliminary data.</text>
</comment>
<proteinExistence type="predicted"/>
<accession>A0AA36HDX1</accession>
<evidence type="ECO:0000313" key="1">
    <source>
        <dbReference type="EMBL" id="CAJ0609010.1"/>
    </source>
</evidence>
<reference evidence="1" key="1">
    <citation type="submission" date="2023-07" db="EMBL/GenBank/DDBJ databases">
        <authorList>
            <consortium name="CYATHOMIX"/>
        </authorList>
    </citation>
    <scope>NUCLEOTIDE SEQUENCE</scope>
    <source>
        <strain evidence="1">N/A</strain>
    </source>
</reference>
<protein>
    <submittedName>
        <fullName evidence="1">Uncharacterized protein</fullName>
    </submittedName>
</protein>
<dbReference type="Proteomes" id="UP001176961">
    <property type="component" value="Unassembled WGS sequence"/>
</dbReference>
<name>A0AA36HDX1_CYLNA</name>
<keyword evidence="2" id="KW-1185">Reference proteome</keyword>
<feature type="non-terminal residue" evidence="1">
    <location>
        <position position="1"/>
    </location>
</feature>
<evidence type="ECO:0000313" key="2">
    <source>
        <dbReference type="Proteomes" id="UP001176961"/>
    </source>
</evidence>
<organism evidence="1 2">
    <name type="scientific">Cylicocyclus nassatus</name>
    <name type="common">Nematode worm</name>
    <dbReference type="NCBI Taxonomy" id="53992"/>
    <lineage>
        <taxon>Eukaryota</taxon>
        <taxon>Metazoa</taxon>
        <taxon>Ecdysozoa</taxon>
        <taxon>Nematoda</taxon>
        <taxon>Chromadorea</taxon>
        <taxon>Rhabditida</taxon>
        <taxon>Rhabditina</taxon>
        <taxon>Rhabditomorpha</taxon>
        <taxon>Strongyloidea</taxon>
        <taxon>Strongylidae</taxon>
        <taxon>Cylicocyclus</taxon>
    </lineage>
</organism>
<gene>
    <name evidence="1" type="ORF">CYNAS_LOCUS20993</name>
</gene>